<dbReference type="GO" id="GO:0030041">
    <property type="term" value="P:actin filament polymerization"/>
    <property type="evidence" value="ECO:0007669"/>
    <property type="project" value="TreeGrafter"/>
</dbReference>
<dbReference type="GO" id="GO:0008270">
    <property type="term" value="F:zinc ion binding"/>
    <property type="evidence" value="ECO:0007669"/>
    <property type="project" value="UniProtKB-KW"/>
</dbReference>
<comment type="caution">
    <text evidence="8">The sequence shown here is derived from an EMBL/GenBank/DDBJ whole genome shotgun (WGS) entry which is preliminary data.</text>
</comment>
<evidence type="ECO:0000256" key="5">
    <source>
        <dbReference type="PROSITE-ProRule" id="PRU00134"/>
    </source>
</evidence>
<feature type="region of interest" description="Disordered" evidence="6">
    <location>
        <begin position="310"/>
        <end position="334"/>
    </location>
</feature>
<dbReference type="OrthoDB" id="268027at2759"/>
<feature type="compositionally biased region" description="Acidic residues" evidence="6">
    <location>
        <begin position="74"/>
        <end position="91"/>
    </location>
</feature>
<dbReference type="PROSITE" id="PS01360">
    <property type="entry name" value="ZF_MYND_1"/>
    <property type="match status" value="1"/>
</dbReference>
<evidence type="ECO:0000313" key="8">
    <source>
        <dbReference type="EMBL" id="CCI40739.1"/>
    </source>
</evidence>
<comment type="similarity">
    <text evidence="1">Belongs to the CCDC53 family.</text>
</comment>
<dbReference type="AlphaFoldDB" id="A0A024G349"/>
<evidence type="ECO:0000313" key="9">
    <source>
        <dbReference type="Proteomes" id="UP000053237"/>
    </source>
</evidence>
<keyword evidence="4" id="KW-0862">Zinc</keyword>
<protein>
    <recommendedName>
        <fullName evidence="7">MYND-type domain-containing protein</fullName>
    </recommendedName>
</protein>
<evidence type="ECO:0000259" key="7">
    <source>
        <dbReference type="PROSITE" id="PS50865"/>
    </source>
</evidence>
<dbReference type="SUPFAM" id="SSF144232">
    <property type="entry name" value="HIT/MYND zinc finger-like"/>
    <property type="match status" value="1"/>
</dbReference>
<evidence type="ECO:0000256" key="3">
    <source>
        <dbReference type="ARBA" id="ARBA00022771"/>
    </source>
</evidence>
<proteinExistence type="inferred from homology"/>
<dbReference type="STRING" id="65357.A0A024G349"/>
<accession>A0A024G349</accession>
<dbReference type="EMBL" id="CAIX01000011">
    <property type="protein sequence ID" value="CCI40739.1"/>
    <property type="molecule type" value="Genomic_DNA"/>
</dbReference>
<organism evidence="8 9">
    <name type="scientific">Albugo candida</name>
    <dbReference type="NCBI Taxonomy" id="65357"/>
    <lineage>
        <taxon>Eukaryota</taxon>
        <taxon>Sar</taxon>
        <taxon>Stramenopiles</taxon>
        <taxon>Oomycota</taxon>
        <taxon>Peronosporomycetes</taxon>
        <taxon>Albuginales</taxon>
        <taxon>Albuginaceae</taxon>
        <taxon>Albugo</taxon>
    </lineage>
</organism>
<keyword evidence="3 5" id="KW-0863">Zinc-finger</keyword>
<evidence type="ECO:0000256" key="1">
    <source>
        <dbReference type="ARBA" id="ARBA00006290"/>
    </source>
</evidence>
<evidence type="ECO:0000256" key="2">
    <source>
        <dbReference type="ARBA" id="ARBA00022723"/>
    </source>
</evidence>
<dbReference type="Pfam" id="PF01753">
    <property type="entry name" value="zf-MYND"/>
    <property type="match status" value="1"/>
</dbReference>
<dbReference type="GO" id="GO:0071203">
    <property type="term" value="C:WASH complex"/>
    <property type="evidence" value="ECO:0007669"/>
    <property type="project" value="InterPro"/>
</dbReference>
<name>A0A024G349_9STRA</name>
<reference evidence="8 9" key="1">
    <citation type="submission" date="2012-05" db="EMBL/GenBank/DDBJ databases">
        <title>Recombination and specialization in a pathogen metapopulation.</title>
        <authorList>
            <person name="Gardiner A."/>
            <person name="Kemen E."/>
            <person name="Schultz-Larsen T."/>
            <person name="MacLean D."/>
            <person name="Van Oosterhout C."/>
            <person name="Jones J.D.G."/>
        </authorList>
    </citation>
    <scope>NUCLEOTIDE SEQUENCE [LARGE SCALE GENOMIC DNA]</scope>
    <source>
        <strain evidence="8 9">Ac Nc2</strain>
    </source>
</reference>
<feature type="compositionally biased region" description="Low complexity" evidence="6">
    <location>
        <begin position="94"/>
        <end position="114"/>
    </location>
</feature>
<dbReference type="GO" id="GO:0006887">
    <property type="term" value="P:exocytosis"/>
    <property type="evidence" value="ECO:0007669"/>
    <property type="project" value="TreeGrafter"/>
</dbReference>
<dbReference type="InterPro" id="IPR019309">
    <property type="entry name" value="WASHC3"/>
</dbReference>
<dbReference type="PANTHER" id="PTHR13015:SF0">
    <property type="entry name" value="WASH COMPLEX SUBUNIT 3"/>
    <property type="match status" value="1"/>
</dbReference>
<dbReference type="Proteomes" id="UP000053237">
    <property type="component" value="Unassembled WGS sequence"/>
</dbReference>
<feature type="region of interest" description="Disordered" evidence="6">
    <location>
        <begin position="70"/>
        <end position="116"/>
    </location>
</feature>
<dbReference type="PANTHER" id="PTHR13015">
    <property type="entry name" value="PROTEIN AD-016-RELATED"/>
    <property type="match status" value="1"/>
</dbReference>
<evidence type="ECO:0000256" key="6">
    <source>
        <dbReference type="SAM" id="MobiDB-lite"/>
    </source>
</evidence>
<evidence type="ECO:0000256" key="4">
    <source>
        <dbReference type="ARBA" id="ARBA00022833"/>
    </source>
</evidence>
<keyword evidence="2" id="KW-0479">Metal-binding</keyword>
<dbReference type="Gene3D" id="6.10.140.2220">
    <property type="match status" value="1"/>
</dbReference>
<dbReference type="PROSITE" id="PS50865">
    <property type="entry name" value="ZF_MYND_2"/>
    <property type="match status" value="1"/>
</dbReference>
<feature type="domain" description="MYND-type" evidence="7">
    <location>
        <begin position="26"/>
        <end position="63"/>
    </location>
</feature>
<dbReference type="InterPro" id="IPR002893">
    <property type="entry name" value="Znf_MYND"/>
</dbReference>
<gene>
    <name evidence="8" type="ORF">BN9_015230</name>
</gene>
<keyword evidence="9" id="KW-1185">Reference proteome</keyword>
<sequence length="785" mass="87834">MNSDSDEELMNQLAISGYGSGMSEDCAYCAISNASLPCTTCSSVYYCSETCKRRHFSAHRAYCISARMMKENSEGSESDAEEESESEDEEMMQSTRRLSNRSSSASMRLSSTLANSSGLTEKQVKNLLELARKADGFTNKKQIDSLQKQITQLMENQGSRVKQTSLDDSSSEIDKLYRKLSELEKKTHSFHENGGSGRYSMPQMNAFGPSRSIYTPLLVKDDPEFRKYFKLKDMNMPIEQIRLKMENDGVSEALLDTPNAVSPNDPGPTEGAYIPMTVDEDPAFVKYFKLLRLDMPKEQIRIKMEADGVNPSLLDHPKRASPNDPGPSENGYRMSVPEMNFGAGFSSNIAQNPRASWPLNPLLAHSPSKSHVPLLNKDDPSLEKYFKLARMGMPMEQIKLKMEAEGIDSSLIEKPDEISPNDPGPASFSSVMNGPVTIEQLFSVVMQQQQLLQQVSSGGGLRMSGSLDASMPIPNVSLADQMASEMASAESAIDDIFGDEAQQQGKGSGINMIEQLEKKARRDINKKLVKHRATIVEVIDNVLNAKFDSDVDAIAYSKDVLPKLEALGLSLGTDAVQTWSARLLIKNKDTRDWYFSEKERLDAGKAYLRLWALAFLERDAGQLISKRDQILNAPQTLKSSVKNKVELIDRFTQLLKDAVKLKHKIFKNALYMSEIKRVEEYNIPHQMEARAEEMVHASVTLATASMGLAEEEFRILQRTKQAQKIRAHTAVFVAERVIQFVTIVQKIGAKDIDISRLDAIKQNLDDVNLKFFSEEQEEEEEDDVL</sequence>
<dbReference type="Pfam" id="PF10152">
    <property type="entry name" value="CCDC53"/>
    <property type="match status" value="2"/>
</dbReference>
<dbReference type="InParanoid" id="A0A024G349"/>